<evidence type="ECO:0000313" key="2">
    <source>
        <dbReference type="Proteomes" id="UP000465810"/>
    </source>
</evidence>
<dbReference type="InterPro" id="IPR027417">
    <property type="entry name" value="P-loop_NTPase"/>
</dbReference>
<evidence type="ECO:0000313" key="1">
    <source>
        <dbReference type="EMBL" id="MYL97129.1"/>
    </source>
</evidence>
<dbReference type="Gene3D" id="3.40.50.300">
    <property type="entry name" value="P-loop containing nucleotide triphosphate hydrolases"/>
    <property type="match status" value="1"/>
</dbReference>
<proteinExistence type="predicted"/>
<dbReference type="SUPFAM" id="SSF52540">
    <property type="entry name" value="P-loop containing nucleoside triphosphate hydrolases"/>
    <property type="match status" value="1"/>
</dbReference>
<dbReference type="RefSeq" id="WP_160984853.1">
    <property type="nucleotide sequence ID" value="NZ_WVTD01000002.1"/>
</dbReference>
<reference evidence="1 2" key="1">
    <citation type="submission" date="2019-12" db="EMBL/GenBank/DDBJ databases">
        <authorList>
            <person name="Feng G."/>
            <person name="Zhu H."/>
        </authorList>
    </citation>
    <scope>NUCLEOTIDE SEQUENCE [LARGE SCALE GENOMIC DNA]</scope>
    <source>
        <strain evidence="1 2">FGD1</strain>
    </source>
</reference>
<sequence>MTLRVALLGLSGVGKSTLIGRLAERKPILHLQASALIKAELAHRAQPFQNSEALRTGPVVDNQVLMISAFRRAVANVVVPVVFDGHSVIDGQNGLIEIPATTFAELGLDTIFYLSADPHVIAARRLKDTGRERPMRDTETLAAHQTIASAAAQKVAEQIGCTFVPITERDLERIEASFR</sequence>
<protein>
    <submittedName>
        <fullName evidence="1">AAA family ATPase</fullName>
    </submittedName>
</protein>
<gene>
    <name evidence="1" type="ORF">GR702_05005</name>
</gene>
<dbReference type="AlphaFoldDB" id="A0A7X4GF57"/>
<dbReference type="Pfam" id="PF13207">
    <property type="entry name" value="AAA_17"/>
    <property type="match status" value="1"/>
</dbReference>
<accession>A0A7X4GF57</accession>
<dbReference type="Proteomes" id="UP000465810">
    <property type="component" value="Unassembled WGS sequence"/>
</dbReference>
<comment type="caution">
    <text evidence="1">The sequence shown here is derived from an EMBL/GenBank/DDBJ whole genome shotgun (WGS) entry which is preliminary data.</text>
</comment>
<name>A0A7X4GF57_9SPHN</name>
<keyword evidence="2" id="KW-1185">Reference proteome</keyword>
<organism evidence="1 2">
    <name type="scientific">Novosphingobium silvae</name>
    <dbReference type="NCBI Taxonomy" id="2692619"/>
    <lineage>
        <taxon>Bacteria</taxon>
        <taxon>Pseudomonadati</taxon>
        <taxon>Pseudomonadota</taxon>
        <taxon>Alphaproteobacteria</taxon>
        <taxon>Sphingomonadales</taxon>
        <taxon>Sphingomonadaceae</taxon>
        <taxon>Novosphingobium</taxon>
    </lineage>
</organism>
<dbReference type="EMBL" id="WVTD01000002">
    <property type="protein sequence ID" value="MYL97129.1"/>
    <property type="molecule type" value="Genomic_DNA"/>
</dbReference>